<dbReference type="InterPro" id="IPR001123">
    <property type="entry name" value="LeuE-type"/>
</dbReference>
<feature type="transmembrane region" description="Helical" evidence="6">
    <location>
        <begin position="179"/>
        <end position="197"/>
    </location>
</feature>
<proteinExistence type="predicted"/>
<evidence type="ECO:0000256" key="4">
    <source>
        <dbReference type="ARBA" id="ARBA00022989"/>
    </source>
</evidence>
<evidence type="ECO:0000256" key="1">
    <source>
        <dbReference type="ARBA" id="ARBA00004651"/>
    </source>
</evidence>
<dbReference type="EMBL" id="CP005587">
    <property type="protein sequence ID" value="AGK57393.1"/>
    <property type="molecule type" value="Genomic_DNA"/>
</dbReference>
<keyword evidence="8" id="KW-1185">Reference proteome</keyword>
<dbReference type="PANTHER" id="PTHR30086">
    <property type="entry name" value="ARGININE EXPORTER PROTEIN ARGO"/>
    <property type="match status" value="1"/>
</dbReference>
<keyword evidence="4 6" id="KW-1133">Transmembrane helix</keyword>
<accession>N0B325</accession>
<evidence type="ECO:0000256" key="3">
    <source>
        <dbReference type="ARBA" id="ARBA00022692"/>
    </source>
</evidence>
<comment type="subcellular location">
    <subcellularLocation>
        <location evidence="1">Cell membrane</location>
        <topology evidence="1">Multi-pass membrane protein</topology>
    </subcellularLocation>
</comment>
<evidence type="ECO:0000313" key="7">
    <source>
        <dbReference type="EMBL" id="AGK57393.1"/>
    </source>
</evidence>
<keyword evidence="3 6" id="KW-0812">Transmembrane</keyword>
<feature type="transmembrane region" description="Helical" evidence="6">
    <location>
        <begin position="68"/>
        <end position="89"/>
    </location>
</feature>
<evidence type="ECO:0000256" key="5">
    <source>
        <dbReference type="ARBA" id="ARBA00023136"/>
    </source>
</evidence>
<name>N0B325_9HYPH</name>
<protein>
    <submittedName>
        <fullName evidence="7">Lysine exporter protein LysE/YggA</fullName>
    </submittedName>
</protein>
<evidence type="ECO:0000313" key="8">
    <source>
        <dbReference type="Proteomes" id="UP000005952"/>
    </source>
</evidence>
<dbReference type="GO" id="GO:0005886">
    <property type="term" value="C:plasma membrane"/>
    <property type="evidence" value="ECO:0007669"/>
    <property type="project" value="UniProtKB-SubCell"/>
</dbReference>
<evidence type="ECO:0000256" key="6">
    <source>
        <dbReference type="SAM" id="Phobius"/>
    </source>
</evidence>
<dbReference type="Pfam" id="PF01810">
    <property type="entry name" value="LysE"/>
    <property type="match status" value="1"/>
</dbReference>
<dbReference type="KEGG" id="hdt:HYPDE_28568"/>
<feature type="transmembrane region" description="Helical" evidence="6">
    <location>
        <begin position="149"/>
        <end position="173"/>
    </location>
</feature>
<dbReference type="HOGENOM" id="CLU_087840_1_1_5"/>
<evidence type="ECO:0000256" key="2">
    <source>
        <dbReference type="ARBA" id="ARBA00022475"/>
    </source>
</evidence>
<sequence length="244" mass="25668">MIKNRAADFWPVQIPLPDASTPALMNYIPNPLIIPIGLIVGVLIAAPVGPVNVLCIQRAIERGFWGGIAAGIGSVMGDGLIALCAGLGVGTVSGAVQTHRAVIQALGGLALIAFGARLYLSAPRLRIASDGETSSESLKDFVWDIPQTFFLTITNPGAVLGLFAVFGGVSTFVEVHSTIDVLLMVAAIVSGSMLWWVTLSNIIGRYRHQIDLRTLTLVNRIAGLLLAGFGAVLIAEVIWKGGNF</sequence>
<keyword evidence="2" id="KW-1003">Cell membrane</keyword>
<keyword evidence="5 6" id="KW-0472">Membrane</keyword>
<dbReference type="GO" id="GO:0015171">
    <property type="term" value="F:amino acid transmembrane transporter activity"/>
    <property type="evidence" value="ECO:0007669"/>
    <property type="project" value="TreeGrafter"/>
</dbReference>
<feature type="transmembrane region" description="Helical" evidence="6">
    <location>
        <begin position="101"/>
        <end position="120"/>
    </location>
</feature>
<feature type="transmembrane region" description="Helical" evidence="6">
    <location>
        <begin position="32"/>
        <end position="56"/>
    </location>
</feature>
<dbReference type="Proteomes" id="UP000005952">
    <property type="component" value="Chromosome"/>
</dbReference>
<organism evidence="7 8">
    <name type="scientific">Hyphomicrobium denitrificans 1NES1</name>
    <dbReference type="NCBI Taxonomy" id="670307"/>
    <lineage>
        <taxon>Bacteria</taxon>
        <taxon>Pseudomonadati</taxon>
        <taxon>Pseudomonadota</taxon>
        <taxon>Alphaproteobacteria</taxon>
        <taxon>Hyphomicrobiales</taxon>
        <taxon>Hyphomicrobiaceae</taxon>
        <taxon>Hyphomicrobium</taxon>
    </lineage>
</organism>
<dbReference type="STRING" id="670307.HYPDE_28568"/>
<feature type="transmembrane region" description="Helical" evidence="6">
    <location>
        <begin position="217"/>
        <end position="239"/>
    </location>
</feature>
<gene>
    <name evidence="7" type="ORF">HYPDE_28568</name>
</gene>
<dbReference type="AlphaFoldDB" id="N0B325"/>
<dbReference type="eggNOG" id="COG1280">
    <property type="taxonomic scope" value="Bacteria"/>
</dbReference>
<dbReference type="PANTHER" id="PTHR30086:SF20">
    <property type="entry name" value="ARGININE EXPORTER PROTEIN ARGO-RELATED"/>
    <property type="match status" value="1"/>
</dbReference>
<reference evidence="7 8" key="1">
    <citation type="journal article" date="2013" name="Genome Announc.">
        <title>Genome sequences for three denitrifying bacterial strains isolated from a uranium- and nitrate-contaminated subsurface environment.</title>
        <authorList>
            <person name="Venkatramanan R."/>
            <person name="Prakash O."/>
            <person name="Woyke T."/>
            <person name="Chain P."/>
            <person name="Goodwin L.A."/>
            <person name="Watson D."/>
            <person name="Brooks S."/>
            <person name="Kostka J.E."/>
            <person name="Green S.J."/>
        </authorList>
    </citation>
    <scope>NUCLEOTIDE SEQUENCE [LARGE SCALE GENOMIC DNA]</scope>
    <source>
        <strain evidence="7 8">1NES1</strain>
    </source>
</reference>